<dbReference type="Gene3D" id="3.40.50.300">
    <property type="entry name" value="P-loop containing nucleotide triphosphate hydrolases"/>
    <property type="match status" value="1"/>
</dbReference>
<dbReference type="InterPro" id="IPR025420">
    <property type="entry name" value="DUF4143"/>
</dbReference>
<gene>
    <name evidence="2" type="ORF">ENT43_03640</name>
</gene>
<keyword evidence="2" id="KW-0547">Nucleotide-binding</keyword>
<dbReference type="SUPFAM" id="SSF52540">
    <property type="entry name" value="P-loop containing nucleoside triphosphate hydrolases"/>
    <property type="match status" value="2"/>
</dbReference>
<dbReference type="InterPro" id="IPR041682">
    <property type="entry name" value="AAA_14"/>
</dbReference>
<dbReference type="InterPro" id="IPR003593">
    <property type="entry name" value="AAA+_ATPase"/>
</dbReference>
<dbReference type="Pfam" id="PF13173">
    <property type="entry name" value="AAA_14"/>
    <property type="match status" value="1"/>
</dbReference>
<dbReference type="AlphaFoldDB" id="A0A7C4R8N6"/>
<accession>A0A7C4R8N6</accession>
<dbReference type="PANTHER" id="PTHR43566:SF1">
    <property type="entry name" value="AAA+ ATPASE DOMAIN-CONTAINING PROTEIN"/>
    <property type="match status" value="1"/>
</dbReference>
<proteinExistence type="predicted"/>
<dbReference type="SMART" id="SM00382">
    <property type="entry name" value="AAA"/>
    <property type="match status" value="1"/>
</dbReference>
<feature type="domain" description="AAA+ ATPase" evidence="1">
    <location>
        <begin position="18"/>
        <end position="135"/>
    </location>
</feature>
<dbReference type="GO" id="GO:0005524">
    <property type="term" value="F:ATP binding"/>
    <property type="evidence" value="ECO:0007669"/>
    <property type="project" value="UniProtKB-KW"/>
</dbReference>
<dbReference type="InterPro" id="IPR027417">
    <property type="entry name" value="P-loop_NTPase"/>
</dbReference>
<comment type="caution">
    <text evidence="2">The sequence shown here is derived from an EMBL/GenBank/DDBJ whole genome shotgun (WGS) entry which is preliminary data.</text>
</comment>
<reference evidence="2" key="1">
    <citation type="journal article" date="2020" name="mSystems">
        <title>Genome- and Community-Level Interaction Insights into Carbon Utilization and Element Cycling Functions of Hydrothermarchaeota in Hydrothermal Sediment.</title>
        <authorList>
            <person name="Zhou Z."/>
            <person name="Liu Y."/>
            <person name="Xu W."/>
            <person name="Pan J."/>
            <person name="Luo Z.H."/>
            <person name="Li M."/>
        </authorList>
    </citation>
    <scope>NUCLEOTIDE SEQUENCE [LARGE SCALE GENOMIC DNA]</scope>
    <source>
        <strain evidence="2">SpSt-579</strain>
    </source>
</reference>
<keyword evidence="2" id="KW-0067">ATP-binding</keyword>
<dbReference type="Pfam" id="PF13635">
    <property type="entry name" value="DUF4143"/>
    <property type="match status" value="1"/>
</dbReference>
<organism evidence="2">
    <name type="scientific">candidate division CPR3 bacterium</name>
    <dbReference type="NCBI Taxonomy" id="2268181"/>
    <lineage>
        <taxon>Bacteria</taxon>
        <taxon>Bacteria division CPR3</taxon>
    </lineage>
</organism>
<sequence>MIIERSILYHIKEKLTKKPKIIVLYGPRQAGKTTLIKMLLNQYQKKYLYFNGDDLRVQSLWSKPDASLLKKQIGQAELIVIDEAQKIENIAQSLKLIFDTFSPFIVASGSASFDLANKINEPLTGRTETFILYPFSVLEIPVNPPQVSFVERLEEFLRFGLYPEVVLADEEKEKINYLNELINTYLYKDILSFEQIRKPKKVIHLLTFLALQIGNEVSILELANNLSISKIIVEKYLDVLEKMFIIINLGGFSRNLRKEIVKTSKYYFVDLGLRNALIQNFNPLHLRDDVGRLFENFCFIERLKIFANKKEKANFYFWRTYDQKEIDLIEEKQGKLFAFEFKWQEKDKKIPTSSKTFLKTYKNSQFSLITPKNLEKFLKIYFI</sequence>
<dbReference type="PANTHER" id="PTHR43566">
    <property type="entry name" value="CONSERVED PROTEIN"/>
    <property type="match status" value="1"/>
</dbReference>
<evidence type="ECO:0000313" key="2">
    <source>
        <dbReference type="EMBL" id="HGT71324.1"/>
    </source>
</evidence>
<protein>
    <submittedName>
        <fullName evidence="2">ATP-binding protein</fullName>
    </submittedName>
</protein>
<name>A0A7C4R8N6_UNCC3</name>
<evidence type="ECO:0000259" key="1">
    <source>
        <dbReference type="SMART" id="SM00382"/>
    </source>
</evidence>
<dbReference type="EMBL" id="DSYQ01000019">
    <property type="protein sequence ID" value="HGT71324.1"/>
    <property type="molecule type" value="Genomic_DNA"/>
</dbReference>